<dbReference type="OrthoDB" id="2953893at2759"/>
<evidence type="ECO:0000313" key="4">
    <source>
        <dbReference type="Proteomes" id="UP000256964"/>
    </source>
</evidence>
<feature type="transmembrane region" description="Helical" evidence="1">
    <location>
        <begin position="162"/>
        <end position="182"/>
    </location>
</feature>
<dbReference type="STRING" id="139420.A0A371CR53"/>
<feature type="domain" description="DUF6534" evidence="2">
    <location>
        <begin position="166"/>
        <end position="251"/>
    </location>
</feature>
<proteinExistence type="predicted"/>
<evidence type="ECO:0000313" key="3">
    <source>
        <dbReference type="EMBL" id="RDX42761.1"/>
    </source>
</evidence>
<organism evidence="3 4">
    <name type="scientific">Lentinus brumalis</name>
    <dbReference type="NCBI Taxonomy" id="2498619"/>
    <lineage>
        <taxon>Eukaryota</taxon>
        <taxon>Fungi</taxon>
        <taxon>Dikarya</taxon>
        <taxon>Basidiomycota</taxon>
        <taxon>Agaricomycotina</taxon>
        <taxon>Agaricomycetes</taxon>
        <taxon>Polyporales</taxon>
        <taxon>Polyporaceae</taxon>
        <taxon>Lentinus</taxon>
    </lineage>
</organism>
<reference evidence="3 4" key="1">
    <citation type="journal article" date="2018" name="Biotechnol. Biofuels">
        <title>Integrative visual omics of the white-rot fungus Polyporus brumalis exposes the biotechnological potential of its oxidative enzymes for delignifying raw plant biomass.</title>
        <authorList>
            <person name="Miyauchi S."/>
            <person name="Rancon A."/>
            <person name="Drula E."/>
            <person name="Hage H."/>
            <person name="Chaduli D."/>
            <person name="Favel A."/>
            <person name="Grisel S."/>
            <person name="Henrissat B."/>
            <person name="Herpoel-Gimbert I."/>
            <person name="Ruiz-Duenas F.J."/>
            <person name="Chevret D."/>
            <person name="Hainaut M."/>
            <person name="Lin J."/>
            <person name="Wang M."/>
            <person name="Pangilinan J."/>
            <person name="Lipzen A."/>
            <person name="Lesage-Meessen L."/>
            <person name="Navarro D."/>
            <person name="Riley R."/>
            <person name="Grigoriev I.V."/>
            <person name="Zhou S."/>
            <person name="Raouche S."/>
            <person name="Rosso M.N."/>
        </authorList>
    </citation>
    <scope>NUCLEOTIDE SEQUENCE [LARGE SCALE GENOMIC DNA]</scope>
    <source>
        <strain evidence="3 4">BRFM 1820</strain>
    </source>
</reference>
<feature type="transmembrane region" description="Helical" evidence="1">
    <location>
        <begin position="203"/>
        <end position="223"/>
    </location>
</feature>
<sequence length="335" mass="36127">MDGPPSLNVLAGPQLMGFLLNWTLQGVLTIQCTFYHTWFPRDNLGLKCLVYGILIYEWVQTGLITAVAFDNFVYGYGSITALTAFHNSWFSVTVMSAIASCVVQSFFAWRIYIIGRSKLLTAVIVTISFCQMAVGVAGGVMLNVVDPSASEASAVTPVIASWLAGAAAVDVVIAVSMTILLLRAKSGLRKSNDLIDKLIRLGIETGTVTAAVAILDLIFFTVLSNTLLHECPALILPKLYSNSLLVSLNNRVFMQRNKDSNTITVDSYPMTGTQLSTLATASVDPNKSGVSLHGDARDRSGLQVHVHEVTLSDRDRTRLGESSVTDAKASQDAFV</sequence>
<keyword evidence="1" id="KW-0472">Membrane</keyword>
<evidence type="ECO:0000259" key="2">
    <source>
        <dbReference type="Pfam" id="PF20152"/>
    </source>
</evidence>
<feature type="transmembrane region" description="Helical" evidence="1">
    <location>
        <begin position="48"/>
        <end position="69"/>
    </location>
</feature>
<evidence type="ECO:0000256" key="1">
    <source>
        <dbReference type="SAM" id="Phobius"/>
    </source>
</evidence>
<keyword evidence="1" id="KW-0812">Transmembrane</keyword>
<dbReference type="Proteomes" id="UP000256964">
    <property type="component" value="Unassembled WGS sequence"/>
</dbReference>
<keyword evidence="4" id="KW-1185">Reference proteome</keyword>
<accession>A0A371CR53</accession>
<gene>
    <name evidence="3" type="ORF">OH76DRAFT_1266522</name>
</gene>
<feature type="transmembrane region" description="Helical" evidence="1">
    <location>
        <begin position="89"/>
        <end position="112"/>
    </location>
</feature>
<protein>
    <recommendedName>
        <fullName evidence="2">DUF6534 domain-containing protein</fullName>
    </recommendedName>
</protein>
<feature type="transmembrane region" description="Helical" evidence="1">
    <location>
        <begin position="119"/>
        <end position="142"/>
    </location>
</feature>
<dbReference type="PANTHER" id="PTHR40465">
    <property type="entry name" value="CHROMOSOME 1, WHOLE GENOME SHOTGUN SEQUENCE"/>
    <property type="match status" value="1"/>
</dbReference>
<dbReference type="InterPro" id="IPR045339">
    <property type="entry name" value="DUF6534"/>
</dbReference>
<name>A0A371CR53_9APHY</name>
<dbReference type="Pfam" id="PF20152">
    <property type="entry name" value="DUF6534"/>
    <property type="match status" value="1"/>
</dbReference>
<dbReference type="AlphaFoldDB" id="A0A371CR53"/>
<dbReference type="EMBL" id="KZ857477">
    <property type="protein sequence ID" value="RDX42761.1"/>
    <property type="molecule type" value="Genomic_DNA"/>
</dbReference>
<dbReference type="PANTHER" id="PTHR40465:SF1">
    <property type="entry name" value="DUF6534 DOMAIN-CONTAINING PROTEIN"/>
    <property type="match status" value="1"/>
</dbReference>
<keyword evidence="1" id="KW-1133">Transmembrane helix</keyword>
<feature type="transmembrane region" description="Helical" evidence="1">
    <location>
        <begin position="15"/>
        <end position="36"/>
    </location>
</feature>